<keyword evidence="3" id="KW-1185">Reference proteome</keyword>
<reference evidence="2 3" key="1">
    <citation type="submission" date="2018-09" db="EMBL/GenBank/DDBJ databases">
        <authorList>
            <person name="Livingstone P.G."/>
            <person name="Whitworth D.E."/>
        </authorList>
    </citation>
    <scope>NUCLEOTIDE SEQUENCE [LARGE SCALE GENOMIC DNA]</scope>
    <source>
        <strain evidence="2 3">CA031B</strain>
    </source>
</reference>
<dbReference type="EMBL" id="RAWI01000065">
    <property type="protein sequence ID" value="RKI11175.1"/>
    <property type="molecule type" value="Genomic_DNA"/>
</dbReference>
<evidence type="ECO:0000313" key="2">
    <source>
        <dbReference type="EMBL" id="RKI11175.1"/>
    </source>
</evidence>
<protein>
    <recommendedName>
        <fullName evidence="1">PilZ domain-containing protein</fullName>
    </recommendedName>
</protein>
<dbReference type="Gene3D" id="2.40.10.220">
    <property type="entry name" value="predicted glycosyltransferase like domains"/>
    <property type="match status" value="1"/>
</dbReference>
<evidence type="ECO:0000313" key="3">
    <source>
        <dbReference type="Proteomes" id="UP000278907"/>
    </source>
</evidence>
<evidence type="ECO:0000259" key="1">
    <source>
        <dbReference type="Pfam" id="PF07238"/>
    </source>
</evidence>
<accession>A0ABX9QKC6</accession>
<dbReference type="RefSeq" id="WP_120583946.1">
    <property type="nucleotide sequence ID" value="NZ_RAWI01000065.1"/>
</dbReference>
<proteinExistence type="predicted"/>
<dbReference type="InterPro" id="IPR009875">
    <property type="entry name" value="PilZ_domain"/>
</dbReference>
<feature type="domain" description="PilZ" evidence="1">
    <location>
        <begin position="126"/>
        <end position="228"/>
    </location>
</feature>
<gene>
    <name evidence="2" type="ORF">D7Y13_11490</name>
</gene>
<organism evidence="2 3">
    <name type="scientific">Corallococcus praedator</name>
    <dbReference type="NCBI Taxonomy" id="2316724"/>
    <lineage>
        <taxon>Bacteria</taxon>
        <taxon>Pseudomonadati</taxon>
        <taxon>Myxococcota</taxon>
        <taxon>Myxococcia</taxon>
        <taxon>Myxococcales</taxon>
        <taxon>Cystobacterineae</taxon>
        <taxon>Myxococcaceae</taxon>
        <taxon>Corallococcus</taxon>
    </lineage>
</organism>
<dbReference type="Pfam" id="PF07238">
    <property type="entry name" value="PilZ"/>
    <property type="match status" value="1"/>
</dbReference>
<sequence length="584" mass="64943">MGAHVARAQLRPSSEAPGLEWASGAPSALILDDITDPVRIRSILTTAAALGSPALLRRGETVMPLRLSRLDAATGCLHWTGPAVDVGACDIEIQGHHCIYRLHVTKDMRQADAWETPLPSRIIQVRRRAWRRAPAPGSLRVRLPLPGWLGRERSAVDLSLGGLSLRLAPSERLSVGRVLQPIELLTEDGQRLSLRGEVRHVSAGADETFHCGLQVTPLTRDDAEPWRALVTQALHPTTRADGALVEAHWRLFSDSGYFDLAGRSSERFEARRASFVALGKRVAGLEAVLSEVVWPSERGVEATLSIMKPYRSLWMVHQLARHQDGSRYERTRGRMLRDVYVRAVEHAQADSAFRWFAAYIESTVPFTHRVHVGFAERMAGTGRTCLLPMRMIDVECAHPSGQEDSGLELGPATDAERRRLVEELALTRPACYAEALDLRLETLDLEDAARPWVSRGLERERYVLVAREGLTPLAVAVLEVGPPGTNPFRLLDSARLFPLSERGRDAYPALLDEARRWFARRDRDSFTFLAEAPGDVEAAGLHDDAPEARPYLWIIPADLASEFLEHIHEQTAPRPLHPSEKELS</sequence>
<comment type="caution">
    <text evidence="2">The sequence shown here is derived from an EMBL/GenBank/DDBJ whole genome shotgun (WGS) entry which is preliminary data.</text>
</comment>
<name>A0ABX9QKC6_9BACT</name>
<dbReference type="Proteomes" id="UP000278907">
    <property type="component" value="Unassembled WGS sequence"/>
</dbReference>